<dbReference type="Pfam" id="PF13385">
    <property type="entry name" value="Laminin_G_3"/>
    <property type="match status" value="2"/>
</dbReference>
<dbReference type="CDD" id="cd00063">
    <property type="entry name" value="FN3"/>
    <property type="match status" value="2"/>
</dbReference>
<dbReference type="Gene3D" id="2.60.120.200">
    <property type="match status" value="2"/>
</dbReference>
<dbReference type="Proteomes" id="UP000177197">
    <property type="component" value="Unassembled WGS sequence"/>
</dbReference>
<dbReference type="InterPro" id="IPR055401">
    <property type="entry name" value="CEMIP_beta-hel_dom"/>
</dbReference>
<keyword evidence="1" id="KW-0732">Signal</keyword>
<dbReference type="Gene3D" id="2.60.40.10">
    <property type="entry name" value="Immunoglobulins"/>
    <property type="match status" value="3"/>
</dbReference>
<protein>
    <recommendedName>
        <fullName evidence="3">Fibronectin type-III domain-containing protein</fullName>
    </recommendedName>
</protein>
<dbReference type="PANTHER" id="PTHR46769">
    <property type="entry name" value="POLYCYSTIC KIDNEY AND HEPATIC DISEASE 1 (AUTOSOMAL RECESSIVE)-LIKE 1"/>
    <property type="match status" value="1"/>
</dbReference>
<dbReference type="SMART" id="SM00060">
    <property type="entry name" value="FN3"/>
    <property type="match status" value="3"/>
</dbReference>
<dbReference type="InterPro" id="IPR003961">
    <property type="entry name" value="FN3_dom"/>
</dbReference>
<evidence type="ECO:0000259" key="3">
    <source>
        <dbReference type="PROSITE" id="PS50853"/>
    </source>
</evidence>
<name>A0A1F5C9S6_9BACT</name>
<reference evidence="4 5" key="1">
    <citation type="journal article" date="2016" name="Nat. Commun.">
        <title>Thousands of microbial genomes shed light on interconnected biogeochemical processes in an aquifer system.</title>
        <authorList>
            <person name="Anantharaman K."/>
            <person name="Brown C.T."/>
            <person name="Hug L.A."/>
            <person name="Sharon I."/>
            <person name="Castelle C.J."/>
            <person name="Probst A.J."/>
            <person name="Thomas B.C."/>
            <person name="Singh A."/>
            <person name="Wilkins M.J."/>
            <person name="Karaoz U."/>
            <person name="Brodie E.L."/>
            <person name="Williams K.H."/>
            <person name="Hubbard S.S."/>
            <person name="Banfield J.F."/>
        </authorList>
    </citation>
    <scope>NUCLEOTIDE SEQUENCE [LARGE SCALE GENOMIC DNA]</scope>
</reference>
<evidence type="ECO:0000313" key="4">
    <source>
        <dbReference type="EMBL" id="OGD39619.1"/>
    </source>
</evidence>
<feature type="domain" description="Fibronectin type-III" evidence="3">
    <location>
        <begin position="2307"/>
        <end position="2392"/>
    </location>
</feature>
<dbReference type="InterPro" id="IPR013783">
    <property type="entry name" value="Ig-like_fold"/>
</dbReference>
<dbReference type="Pfam" id="PF17957">
    <property type="entry name" value="Big_7"/>
    <property type="match status" value="1"/>
</dbReference>
<dbReference type="InterPro" id="IPR015915">
    <property type="entry name" value="Kelch-typ_b-propeller"/>
</dbReference>
<dbReference type="Gene3D" id="2.120.10.80">
    <property type="entry name" value="Kelch-type beta propeller"/>
    <property type="match status" value="1"/>
</dbReference>
<evidence type="ECO:0000256" key="1">
    <source>
        <dbReference type="ARBA" id="ARBA00022729"/>
    </source>
</evidence>
<dbReference type="PROSITE" id="PS50853">
    <property type="entry name" value="FN3"/>
    <property type="match status" value="2"/>
</dbReference>
<dbReference type="EMBL" id="MEYV01000022">
    <property type="protein sequence ID" value="OGD39619.1"/>
    <property type="molecule type" value="Genomic_DNA"/>
</dbReference>
<evidence type="ECO:0000313" key="5">
    <source>
        <dbReference type="Proteomes" id="UP000177197"/>
    </source>
</evidence>
<organism evidence="4 5">
    <name type="scientific">Candidatus Azambacteria bacterium RIFCSPLOWO2_02_FULL_44_14</name>
    <dbReference type="NCBI Taxonomy" id="1797306"/>
    <lineage>
        <taxon>Bacteria</taxon>
        <taxon>Candidatus Azamiibacteriota</taxon>
    </lineage>
</organism>
<gene>
    <name evidence="4" type="ORF">A3I30_03920</name>
</gene>
<dbReference type="InterPro" id="IPR013320">
    <property type="entry name" value="ConA-like_dom_sf"/>
</dbReference>
<dbReference type="Pfam" id="PF00041">
    <property type="entry name" value="fn3"/>
    <property type="match status" value="2"/>
</dbReference>
<proteinExistence type="predicted"/>
<dbReference type="PANTHER" id="PTHR46769:SF2">
    <property type="entry name" value="FIBROCYSTIN-L ISOFORM 2 PRECURSOR-RELATED"/>
    <property type="match status" value="1"/>
</dbReference>
<dbReference type="SMART" id="SM00560">
    <property type="entry name" value="LamGL"/>
    <property type="match status" value="2"/>
</dbReference>
<dbReference type="SUPFAM" id="SSF89372">
    <property type="entry name" value="Fucose-specific lectin"/>
    <property type="match status" value="1"/>
</dbReference>
<sequence>MLQRVITRKVILLSAFLALGAGIFIFSQINGFPKNKPVSNKYPAALTGTGSGLVGYWKFDEGSGTVAADSSGNANNGTLLNGPAWTQGKINGALSFDGSDDYVNMGNASALRFENTNPFTLSAWYKFNVTSFGAGDDQGLIAKENTGGSLPGYKLAIEADAANDPWSFIMRDINSRRLEVQFPRPNNTDWHYISVIYDGSSNASGVSVYIDGMSQPKTVITNTLSVSIANSSPFLVGQFFGDYFDGSIDEVRVYNRALSVVEITEIFNAAGAPPSPSTDTQAPSIPQNLTASVFSSSQINLSWTASTDNVAVTGYRIYRSGTQIATSNTTSFQNTGLSPATAYFYTVAAYDAAGNVSNQSLSSSATTQGVVLPPSPSFPLPDPPLDAAFINQLNNLAPNSWMYANPKTRDVYQPFITDNAINDVIAVNDVSRFNCLRKITQGEPVTRTFTGITAGNGRIFYFGGGHASHIGNDVDLYTIEANQWQEEYVPECPLPGSAEARGIVGSGGAATTITPQNRPYHQHMYQNCAYDAGRNRFTCVPASGTWAFSLNTKTWSALAGLTASPGWYLNKGLVIFDPQADKIFALVGEATRGQRGLHSFDAGTNTWRLEAQKNPPEIIRSYLFGAYNKDRREIFVKTVASDGQGTSKFYRVKIPTGDWTEVTSVPAELSASDSREFDYDSRNKRMVFLVTPASGREAAVWTWNMDTDQWVKLPTAPSAPLSSSNGGGERSTFVYDEKTNAFVYLRTERLYCGISAASCGGSMKTWIYRSAVTAQNPPPPPPPPQSLPVVSLSADPVAIDGKGTSMLSWFVSGADSCNALGGWTGSRAFSGSENTGVLSDNTSFTLRCVNARGSAEKSVIVDVLDSQPLPPPAAPQFSLTSVADLNTYHLRPSVASVVRGSAVPLSLATRKGTNNSAAIPGLIIQYLLDGQPISPYLSSPFSFSWDSTKVADGMYAFGVRLIDGPQLDARYRTLTVSVVVDNVAGAVSGSQRLPVASDWWKVFSPEKYLSSALDWVTYPGFFPHTSALHPFPYKFSPPAANDSERQSLLDMRNWYLEALTGSQPDLHQSNPLFVRINDGHLRISGFYQQNDKTSEIVGDRGNRYPNFDGPRNDNNVSPYSTFVPIPDGPGWMGIDLYGRLFRIDPNGTVTTIAGRRVRRDTLPYDPYYSVAESAVKAYQTELVGNFSGGIDFDLPIDLVFDPRDPKIIYVADTRRDRIAKVDTRQNPAFVTTYAGVPNQKGLVDGPRLQALFNAPFSLVMSSDGTMYVADETNSAIRKINPDGMVTTLVGHGSKAQKVPDKQTLWNNRQNFTQNGDFDTATINYPQVIRFDSDGNLIVVEYWTNWVRRINLRTQQVERIIDFSTIGSGGPGDWVWLEVDTKGLMGPKDDIWLTFTESTDTLFRVSKDGSRSKRMARGSFQIDGTAAGRFGHYTWALALDDEEARFITTGFGSTGVFSYRKLLPGDPPLIPSGAKETLYRKGREMYRYGTVLSFPFDSRPSFYNLHGPTGWSLLGNVSNFDDMAAMSDGQLTTYIQQGMGGAVPRPEISGEDLRALKYFIRVESTKGYQETIDPGVSSIDGVPPSISNIRAVQVDATTARVTWNTNEPALGLVKFGVSENYFRWSDIESDYGTTHEVFLHGLPQDRLMHFAVLAKDIAGNNTVSLDGTFTMGSGAVFQDTVLPQVSLIAPAQDASVSGAITINAQASDNIGVLGVQFKLDGVLLGAEDTFAPYSVSWDTSKTTNGSHLISAVARDTAGNQKTASVSVTVANAPPSVIIEAIRTGAWSNAGTWKSGKVPTGNDKVIITGSGIVVTYDLPFDTQIGAEARAIIVKDGATLRMSRVLSTRLDLDGSLSILQGGKLDVGTSVDPIPSALKTYIGFNVANDRSFKGGAAAPSDPTFPDYQVDDTGLWVVGTTARADFFGGAIPKTWTKLVSDAPAGNSALSLRDAPQGWKVGDKIVITPTGKNSDETEVRTITAISGTRVTVNLPLAFLHEGNLKAYNKTTQAIRTIASESLIIAGEVLLRAQGEVGLLTHNVTIASNLVREGDTNHRSHVMYVHGAKGSIQYAEFRDLGPRATMGRYPIHLHELGDAGNGFLINGVSVWSSISDPMNKCITIHTSNGVTISNVVGFNAQGACFYLEDAKEQGNTLDGNLGVSVYAPEEISNGRAPSAFGYDSTSAAIFWVREKNTYRNNVAAGGRAGVAGFWQTPNVLASNALTLFTTNESHSNGIGLDYSGGSALTMTLDGIFIWNNLIGAHAASSISAVTKNSIFWNNQQDISGPQPGTFVANTIITPVALPGDTTAPSTPANLIATVFSSSQINLSWTASTDNVAVTGYRIYRGGTQITTVPGTSYSNTGLTANTAYSYTVAAVDAAGNVSALSPARNVTTLASQPSITVLLAHWKFDEGSGITASDSSGNGNTGTLTNDPLWVTGKSGKALQFDKVDDAVNINAPTAFDNLPQLTISAWINPKSAGEESFGRILEKADGVTYPITRGWNLFMTGNNQLSFIADFASTNLDKRSSAAVLTLNQWQHVALTWDGSSSASGVHFYVNGTEVAYTTNQSGSGTRVPDDTEDLRVGNNESGTRTFDGAIDEVRVYNRALAQSEIQSLYTYSTGAIDFKDANANR</sequence>
<dbReference type="Gene3D" id="2.120.10.30">
    <property type="entry name" value="TolB, C-terminal domain"/>
    <property type="match status" value="1"/>
</dbReference>
<dbReference type="InterPro" id="IPR011042">
    <property type="entry name" value="6-blade_b-propeller_TolB-like"/>
</dbReference>
<dbReference type="SUPFAM" id="SSF49899">
    <property type="entry name" value="Concanavalin A-like lectins/glucanases"/>
    <property type="match status" value="2"/>
</dbReference>
<keyword evidence="2" id="KW-1015">Disulfide bond</keyword>
<dbReference type="InterPro" id="IPR052387">
    <property type="entry name" value="Fibrocystin"/>
</dbReference>
<dbReference type="Pfam" id="PF24606">
    <property type="entry name" value="CEMIP_beta-hel"/>
    <property type="match status" value="1"/>
</dbReference>
<comment type="caution">
    <text evidence="4">The sequence shown here is derived from an EMBL/GenBank/DDBJ whole genome shotgun (WGS) entry which is preliminary data.</text>
</comment>
<dbReference type="SUPFAM" id="SSF117281">
    <property type="entry name" value="Kelch motif"/>
    <property type="match status" value="1"/>
</dbReference>
<feature type="domain" description="Fibronectin type-III" evidence="3">
    <location>
        <begin position="285"/>
        <end position="370"/>
    </location>
</feature>
<dbReference type="InterPro" id="IPR036116">
    <property type="entry name" value="FN3_sf"/>
</dbReference>
<dbReference type="SUPFAM" id="SSF63829">
    <property type="entry name" value="Calcium-dependent phosphotriesterase"/>
    <property type="match status" value="2"/>
</dbReference>
<dbReference type="SUPFAM" id="SSF49265">
    <property type="entry name" value="Fibronectin type III"/>
    <property type="match status" value="2"/>
</dbReference>
<accession>A0A1F5C9S6</accession>
<evidence type="ECO:0000256" key="2">
    <source>
        <dbReference type="ARBA" id="ARBA00023157"/>
    </source>
</evidence>
<dbReference type="InterPro" id="IPR006558">
    <property type="entry name" value="LamG-like"/>
</dbReference>